<evidence type="ECO:0000313" key="2">
    <source>
        <dbReference type="Proteomes" id="UP000184499"/>
    </source>
</evidence>
<proteinExistence type="predicted"/>
<gene>
    <name evidence="1" type="ORF">ASPBRDRAFT_133751</name>
</gene>
<reference evidence="2" key="1">
    <citation type="journal article" date="2017" name="Genome Biol.">
        <title>Comparative genomics reveals high biological diversity and specific adaptations in the industrially and medically important fungal genus Aspergillus.</title>
        <authorList>
            <person name="de Vries R.P."/>
            <person name="Riley R."/>
            <person name="Wiebenga A."/>
            <person name="Aguilar-Osorio G."/>
            <person name="Amillis S."/>
            <person name="Uchima C.A."/>
            <person name="Anderluh G."/>
            <person name="Asadollahi M."/>
            <person name="Askin M."/>
            <person name="Barry K."/>
            <person name="Battaglia E."/>
            <person name="Bayram O."/>
            <person name="Benocci T."/>
            <person name="Braus-Stromeyer S.A."/>
            <person name="Caldana C."/>
            <person name="Canovas D."/>
            <person name="Cerqueira G.C."/>
            <person name="Chen F."/>
            <person name="Chen W."/>
            <person name="Choi C."/>
            <person name="Clum A."/>
            <person name="Dos Santos R.A."/>
            <person name="Damasio A.R."/>
            <person name="Diallinas G."/>
            <person name="Emri T."/>
            <person name="Fekete E."/>
            <person name="Flipphi M."/>
            <person name="Freyberg S."/>
            <person name="Gallo A."/>
            <person name="Gournas C."/>
            <person name="Habgood R."/>
            <person name="Hainaut M."/>
            <person name="Harispe M.L."/>
            <person name="Henrissat B."/>
            <person name="Hilden K.S."/>
            <person name="Hope R."/>
            <person name="Hossain A."/>
            <person name="Karabika E."/>
            <person name="Karaffa L."/>
            <person name="Karanyi Z."/>
            <person name="Krasevec N."/>
            <person name="Kuo A."/>
            <person name="Kusch H."/>
            <person name="LaButti K."/>
            <person name="Lagendijk E.L."/>
            <person name="Lapidus A."/>
            <person name="Levasseur A."/>
            <person name="Lindquist E."/>
            <person name="Lipzen A."/>
            <person name="Logrieco A.F."/>
            <person name="MacCabe A."/>
            <person name="Maekelae M.R."/>
            <person name="Malavazi I."/>
            <person name="Melin P."/>
            <person name="Meyer V."/>
            <person name="Mielnichuk N."/>
            <person name="Miskei M."/>
            <person name="Molnar A.P."/>
            <person name="Mule G."/>
            <person name="Ngan C.Y."/>
            <person name="Orejas M."/>
            <person name="Orosz E."/>
            <person name="Ouedraogo J.P."/>
            <person name="Overkamp K.M."/>
            <person name="Park H.-S."/>
            <person name="Perrone G."/>
            <person name="Piumi F."/>
            <person name="Punt P.J."/>
            <person name="Ram A.F."/>
            <person name="Ramon A."/>
            <person name="Rauscher S."/>
            <person name="Record E."/>
            <person name="Riano-Pachon D.M."/>
            <person name="Robert V."/>
            <person name="Roehrig J."/>
            <person name="Ruller R."/>
            <person name="Salamov A."/>
            <person name="Salih N.S."/>
            <person name="Samson R.A."/>
            <person name="Sandor E."/>
            <person name="Sanguinetti M."/>
            <person name="Schuetze T."/>
            <person name="Sepcic K."/>
            <person name="Shelest E."/>
            <person name="Sherlock G."/>
            <person name="Sophianopoulou V."/>
            <person name="Squina F.M."/>
            <person name="Sun H."/>
            <person name="Susca A."/>
            <person name="Todd R.B."/>
            <person name="Tsang A."/>
            <person name="Unkles S.E."/>
            <person name="van de Wiele N."/>
            <person name="van Rossen-Uffink D."/>
            <person name="Oliveira J.V."/>
            <person name="Vesth T.C."/>
            <person name="Visser J."/>
            <person name="Yu J.-H."/>
            <person name="Zhou M."/>
            <person name="Andersen M.R."/>
            <person name="Archer D.B."/>
            <person name="Baker S.E."/>
            <person name="Benoit I."/>
            <person name="Brakhage A.A."/>
            <person name="Braus G.H."/>
            <person name="Fischer R."/>
            <person name="Frisvad J.C."/>
            <person name="Goldman G.H."/>
            <person name="Houbraken J."/>
            <person name="Oakley B."/>
            <person name="Pocsi I."/>
            <person name="Scazzocchio C."/>
            <person name="Seiboth B."/>
            <person name="vanKuyk P.A."/>
            <person name="Wortman J."/>
            <person name="Dyer P.S."/>
            <person name="Grigoriev I.V."/>
        </authorList>
    </citation>
    <scope>NUCLEOTIDE SEQUENCE [LARGE SCALE GENOMIC DNA]</scope>
    <source>
        <strain evidence="2">CBS 101740 / IMI 381727 / IBT 21946</strain>
    </source>
</reference>
<protein>
    <submittedName>
        <fullName evidence="1">Uncharacterized protein</fullName>
    </submittedName>
</protein>
<evidence type="ECO:0000313" key="1">
    <source>
        <dbReference type="EMBL" id="OJJ68076.1"/>
    </source>
</evidence>
<accession>A0A1L9U8Q0</accession>
<dbReference type="OrthoDB" id="4499277at2759"/>
<dbReference type="EMBL" id="KV878691">
    <property type="protein sequence ID" value="OJJ68076.1"/>
    <property type="molecule type" value="Genomic_DNA"/>
</dbReference>
<dbReference type="VEuPathDB" id="FungiDB:ASPBRDRAFT_133751"/>
<dbReference type="SUPFAM" id="SSF56672">
    <property type="entry name" value="DNA/RNA polymerases"/>
    <property type="match status" value="1"/>
</dbReference>
<feature type="non-terminal residue" evidence="1">
    <location>
        <position position="1"/>
    </location>
</feature>
<dbReference type="InterPro" id="IPR043502">
    <property type="entry name" value="DNA/RNA_pol_sf"/>
</dbReference>
<dbReference type="GeneID" id="93571035"/>
<keyword evidence="2" id="KW-1185">Reference proteome</keyword>
<sequence length="60" mass="7226">PTTVKGIQSFLGFCNFYRRFIRNYCEWWWSRDLRPPYHPPSGSTFLPLVTYLEQLIPSSR</sequence>
<dbReference type="InterPro" id="IPR043128">
    <property type="entry name" value="Rev_trsase/Diguanyl_cyclase"/>
</dbReference>
<organism evidence="1 2">
    <name type="scientific">Aspergillus brasiliensis (strain CBS 101740 / IMI 381727 / IBT 21946)</name>
    <dbReference type="NCBI Taxonomy" id="767769"/>
    <lineage>
        <taxon>Eukaryota</taxon>
        <taxon>Fungi</taxon>
        <taxon>Dikarya</taxon>
        <taxon>Ascomycota</taxon>
        <taxon>Pezizomycotina</taxon>
        <taxon>Eurotiomycetes</taxon>
        <taxon>Eurotiomycetidae</taxon>
        <taxon>Eurotiales</taxon>
        <taxon>Aspergillaceae</taxon>
        <taxon>Aspergillus</taxon>
        <taxon>Aspergillus subgen. Circumdati</taxon>
    </lineage>
</organism>
<dbReference type="AlphaFoldDB" id="A0A1L9U8Q0"/>
<dbReference type="Gene3D" id="3.30.70.270">
    <property type="match status" value="1"/>
</dbReference>
<dbReference type="Proteomes" id="UP000184499">
    <property type="component" value="Unassembled WGS sequence"/>
</dbReference>
<dbReference type="RefSeq" id="XP_067475325.1">
    <property type="nucleotide sequence ID" value="XM_067618547.1"/>
</dbReference>
<name>A0A1L9U8Q0_ASPBC</name>